<proteinExistence type="predicted"/>
<comment type="caution">
    <text evidence="2">The sequence shown here is derived from an EMBL/GenBank/DDBJ whole genome shotgun (WGS) entry which is preliminary data.</text>
</comment>
<gene>
    <name evidence="2" type="ORF">KDA82_35030</name>
</gene>
<accession>A0A8T4J6X8</accession>
<feature type="non-terminal residue" evidence="2">
    <location>
        <position position="1"/>
    </location>
</feature>
<evidence type="ECO:0000313" key="3">
    <source>
        <dbReference type="Proteomes" id="UP000675554"/>
    </source>
</evidence>
<reference evidence="2" key="1">
    <citation type="submission" date="2021-04" db="EMBL/GenBank/DDBJ databases">
        <title>Sequencing of actinobacteria type strains.</title>
        <authorList>
            <person name="Nguyen G.-S."/>
            <person name="Wentzel A."/>
        </authorList>
    </citation>
    <scope>NUCLEOTIDE SEQUENCE</scope>
    <source>
        <strain evidence="2">DSM 42095</strain>
    </source>
</reference>
<evidence type="ECO:0000313" key="2">
    <source>
        <dbReference type="EMBL" id="MBR7678107.1"/>
    </source>
</evidence>
<feature type="region of interest" description="Disordered" evidence="1">
    <location>
        <begin position="21"/>
        <end position="50"/>
    </location>
</feature>
<dbReference type="Proteomes" id="UP000675554">
    <property type="component" value="Unassembled WGS sequence"/>
</dbReference>
<feature type="non-terminal residue" evidence="2">
    <location>
        <position position="76"/>
    </location>
</feature>
<protein>
    <submittedName>
        <fullName evidence="2">Uncharacterized protein</fullName>
    </submittedName>
</protein>
<dbReference type="EMBL" id="JAGSMN010001210">
    <property type="protein sequence ID" value="MBR7678107.1"/>
    <property type="molecule type" value="Genomic_DNA"/>
</dbReference>
<sequence>YGEVRAYDDSVETLVTRAAAHGQGADEPLTLASTGVHGTGTGTGGKRRTGWRGLLATGTRRNVVAAGTGALLAAVL</sequence>
<name>A0A8T4J6X8_9ACTN</name>
<dbReference type="AlphaFoldDB" id="A0A8T4J6X8"/>
<keyword evidence="3" id="KW-1185">Reference proteome</keyword>
<evidence type="ECO:0000256" key="1">
    <source>
        <dbReference type="SAM" id="MobiDB-lite"/>
    </source>
</evidence>
<organism evidence="2 3">
    <name type="scientific">Streptomyces daliensis</name>
    <dbReference type="NCBI Taxonomy" id="299421"/>
    <lineage>
        <taxon>Bacteria</taxon>
        <taxon>Bacillati</taxon>
        <taxon>Actinomycetota</taxon>
        <taxon>Actinomycetes</taxon>
        <taxon>Kitasatosporales</taxon>
        <taxon>Streptomycetaceae</taxon>
        <taxon>Streptomyces</taxon>
    </lineage>
</organism>